<dbReference type="InterPro" id="IPR050330">
    <property type="entry name" value="Bact_OuterMem_StrucFunc"/>
</dbReference>
<protein>
    <submittedName>
        <fullName evidence="7">OmpA family protein</fullName>
    </submittedName>
</protein>
<organism evidence="7 8">
    <name type="scientific">Galbibacter marinus</name>
    <dbReference type="NCBI Taxonomy" id="555500"/>
    <lineage>
        <taxon>Bacteria</taxon>
        <taxon>Pseudomonadati</taxon>
        <taxon>Bacteroidota</taxon>
        <taxon>Flavobacteriia</taxon>
        <taxon>Flavobacteriales</taxon>
        <taxon>Flavobacteriaceae</taxon>
        <taxon>Galbibacter</taxon>
    </lineage>
</organism>
<dbReference type="SUPFAM" id="SSF48452">
    <property type="entry name" value="TPR-like"/>
    <property type="match status" value="1"/>
</dbReference>
<dbReference type="InterPro" id="IPR036737">
    <property type="entry name" value="OmpA-like_sf"/>
</dbReference>
<dbReference type="InterPro" id="IPR011990">
    <property type="entry name" value="TPR-like_helical_dom_sf"/>
</dbReference>
<dbReference type="SUPFAM" id="SSF49464">
    <property type="entry name" value="Carboxypeptidase regulatory domain-like"/>
    <property type="match status" value="1"/>
</dbReference>
<evidence type="ECO:0000259" key="6">
    <source>
        <dbReference type="PROSITE" id="PS51123"/>
    </source>
</evidence>
<dbReference type="InterPro" id="IPR006665">
    <property type="entry name" value="OmpA-like"/>
</dbReference>
<dbReference type="Gene3D" id="1.25.40.10">
    <property type="entry name" value="Tetratricopeptide repeat domain"/>
    <property type="match status" value="1"/>
</dbReference>
<dbReference type="InterPro" id="IPR019734">
    <property type="entry name" value="TPR_rpt"/>
</dbReference>
<evidence type="ECO:0000256" key="5">
    <source>
        <dbReference type="PROSITE-ProRule" id="PRU00473"/>
    </source>
</evidence>
<dbReference type="Pfam" id="PF07676">
    <property type="entry name" value="PD40"/>
    <property type="match status" value="3"/>
</dbReference>
<dbReference type="OrthoDB" id="9809364at2"/>
<dbReference type="Gene3D" id="2.60.40.1120">
    <property type="entry name" value="Carboxypeptidase-like, regulatory domain"/>
    <property type="match status" value="1"/>
</dbReference>
<dbReference type="AlphaFoldDB" id="K2PQU4"/>
<dbReference type="InterPro" id="IPR011659">
    <property type="entry name" value="WD40"/>
</dbReference>
<evidence type="ECO:0000313" key="7">
    <source>
        <dbReference type="EMBL" id="EKF53879.1"/>
    </source>
</evidence>
<name>K2PQU4_9FLAO</name>
<comment type="caution">
    <text evidence="7">The sequence shown here is derived from an EMBL/GenBank/DDBJ whole genome shotgun (WGS) entry which is preliminary data.</text>
</comment>
<dbReference type="InterPro" id="IPR011042">
    <property type="entry name" value="6-blade_b-propeller_TolB-like"/>
</dbReference>
<proteinExistence type="predicted"/>
<evidence type="ECO:0000256" key="1">
    <source>
        <dbReference type="ARBA" id="ARBA00004442"/>
    </source>
</evidence>
<dbReference type="InterPro" id="IPR008969">
    <property type="entry name" value="CarboxyPept-like_regulatory"/>
</dbReference>
<dbReference type="GO" id="GO:0009279">
    <property type="term" value="C:cell outer membrane"/>
    <property type="evidence" value="ECO:0007669"/>
    <property type="project" value="UniProtKB-SubCell"/>
</dbReference>
<dbReference type="InterPro" id="IPR006664">
    <property type="entry name" value="OMP_bac"/>
</dbReference>
<sequence length="666" mass="75064">MKFLSDLTLCLQEVEWSTQDSSNQKELTMKRFLLTIILIAFSVFAWSQEGRKERADNAYSKHAFITAGEMYQSLIDQGYESADLYGKLGNTFYFNARYQEALEAYEKMLSFKTGVPKEYYFRYGQCLRVVGKDKKAEKYLKKFYQSLSVDNHTPSQLIGEINTLAPQDYVLIDARINSEVADFGTAFYGEDKIVFSSARDTGLFVSRKDKWNAMPFLKLYTATINPDGTLSEVEKLEGSVNSKFHQSTAALSSDGKTLYFTRNNFNKGKFGKDERGINHLKIYKAILDNGSWKYIEELSINGEDYSTAHPALSPDGKYLYFASDRSGSLGDSDLFRVELKSDGEFGAIEHLGDRINTPGKESFPFIDQDGNLYFSSNGHSGFGGLDVFVVVFDEFGREQIVNLNQPINSAFDDFGFATRKDGIGYLSSNRGQKDGFDNIYSVQGTKTKLQATLCGQVLDSISKQPIISAVIELRNSDNQVLTTVTVDDQGQFCLPVWPLEGYNLRAVASGFEHKEIWITPIANHGKRNVTLELVKDMAVFKEGDDLAKQLNLNPIYFDFDGSGIRKVSEIELAKVIAVLKKYPEFNLKVNSHTDSRGSREYNLSLSERRAKSTVDFIIEKGKINPNRIKGQGYGESRPLKDCEKTNCSGQEHQLNRRSEFKIVLGK</sequence>
<dbReference type="PROSITE" id="PS50005">
    <property type="entry name" value="TPR"/>
    <property type="match status" value="1"/>
</dbReference>
<keyword evidence="3" id="KW-0998">Cell outer membrane</keyword>
<dbReference type="Pfam" id="PF13620">
    <property type="entry name" value="CarboxypepD_reg"/>
    <property type="match status" value="1"/>
</dbReference>
<keyword evidence="8" id="KW-1185">Reference proteome</keyword>
<dbReference type="SUPFAM" id="SSF103088">
    <property type="entry name" value="OmpA-like"/>
    <property type="match status" value="1"/>
</dbReference>
<keyword evidence="2 5" id="KW-0472">Membrane</keyword>
<dbReference type="EMBL" id="AMSG01000044">
    <property type="protein sequence ID" value="EKF53879.1"/>
    <property type="molecule type" value="Genomic_DNA"/>
</dbReference>
<dbReference type="Gene3D" id="3.30.1330.60">
    <property type="entry name" value="OmpA-like domain"/>
    <property type="match status" value="1"/>
</dbReference>
<dbReference type="eggNOG" id="COG2885">
    <property type="taxonomic scope" value="Bacteria"/>
</dbReference>
<dbReference type="Gene3D" id="2.120.10.30">
    <property type="entry name" value="TolB, C-terminal domain"/>
    <property type="match status" value="1"/>
</dbReference>
<accession>K2PQU4</accession>
<comment type="subcellular location">
    <subcellularLocation>
        <location evidence="1">Cell outer membrane</location>
    </subcellularLocation>
</comment>
<dbReference type="Pfam" id="PF00691">
    <property type="entry name" value="OmpA"/>
    <property type="match status" value="1"/>
</dbReference>
<evidence type="ECO:0000256" key="3">
    <source>
        <dbReference type="ARBA" id="ARBA00023237"/>
    </source>
</evidence>
<gene>
    <name evidence="7" type="ORF">I215_15300</name>
</gene>
<dbReference type="PRINTS" id="PR01021">
    <property type="entry name" value="OMPADOMAIN"/>
</dbReference>
<evidence type="ECO:0000256" key="2">
    <source>
        <dbReference type="ARBA" id="ARBA00023136"/>
    </source>
</evidence>
<dbReference type="STRING" id="555500.I215_15300"/>
<evidence type="ECO:0000313" key="8">
    <source>
        <dbReference type="Proteomes" id="UP000007364"/>
    </source>
</evidence>
<evidence type="ECO:0000256" key="4">
    <source>
        <dbReference type="PROSITE-ProRule" id="PRU00339"/>
    </source>
</evidence>
<dbReference type="Proteomes" id="UP000007364">
    <property type="component" value="Unassembled WGS sequence"/>
</dbReference>
<reference evidence="7 8" key="1">
    <citation type="journal article" date="2012" name="J. Bacteriol.">
        <title>Genome Sequence of Galbibacter marinum Type Strain ck-I2-15.</title>
        <authorList>
            <person name="Lai Q."/>
            <person name="Li C."/>
            <person name="Shao Z."/>
        </authorList>
    </citation>
    <scope>NUCLEOTIDE SEQUENCE [LARGE SCALE GENOMIC DNA]</scope>
    <source>
        <strain evidence="8">ck-I2-15</strain>
    </source>
</reference>
<dbReference type="PROSITE" id="PS51123">
    <property type="entry name" value="OMPA_2"/>
    <property type="match status" value="1"/>
</dbReference>
<dbReference type="PANTHER" id="PTHR30329:SF21">
    <property type="entry name" value="LIPOPROTEIN YIAD-RELATED"/>
    <property type="match status" value="1"/>
</dbReference>
<dbReference type="CDD" id="cd07185">
    <property type="entry name" value="OmpA_C-like"/>
    <property type="match status" value="1"/>
</dbReference>
<keyword evidence="4" id="KW-0802">TPR repeat</keyword>
<feature type="domain" description="OmpA-like" evidence="6">
    <location>
        <begin position="544"/>
        <end position="666"/>
    </location>
</feature>
<dbReference type="SUPFAM" id="SSF82171">
    <property type="entry name" value="DPP6 N-terminal domain-like"/>
    <property type="match status" value="1"/>
</dbReference>
<dbReference type="PATRIC" id="fig|555500.3.peg.3152"/>
<dbReference type="PANTHER" id="PTHR30329">
    <property type="entry name" value="STATOR ELEMENT OF FLAGELLAR MOTOR COMPLEX"/>
    <property type="match status" value="1"/>
</dbReference>
<feature type="repeat" description="TPR" evidence="4">
    <location>
        <begin position="82"/>
        <end position="115"/>
    </location>
</feature>